<comment type="caution">
    <text evidence="8">The sequence shown here is derived from an EMBL/GenBank/DDBJ whole genome shotgun (WGS) entry which is preliminary data.</text>
</comment>
<dbReference type="GO" id="GO:0016616">
    <property type="term" value="F:oxidoreductase activity, acting on the CH-OH group of donors, NAD or NADP as acceptor"/>
    <property type="evidence" value="ECO:0007669"/>
    <property type="project" value="UniProtKB-ARBA"/>
</dbReference>
<dbReference type="PROSITE" id="PS00063">
    <property type="entry name" value="ALDOKETO_REDUCTASE_3"/>
    <property type="match status" value="1"/>
</dbReference>
<sequence length="288" mass="31704">MGTVEAITLNNGVEMPAIGYGVFRMDDPADCERAVDEALAAGYRYIDTAAAYLNEEAVGRAIAASGIPRGELFVSTKLWVTDTSYELARPAFMRSLDRLGLDYVDLYLIHQPYNDVYGAWRAMEELVEEGRIRSLGVDNMDSARLADFLRFAGTTPAVDFIQANVGYQRETERAYMTVHGVHMEAWAPLAAGSAGLFGNRTMAGIAAAHGRTVAQVALRWLIQRGITPVVKSANPERMCENLDVFDFALTDEDMTAIAALDTGIDPNDTRDTGDKVDRFLDYALTLRR</sequence>
<reference evidence="8 9" key="1">
    <citation type="submission" date="2017-10" db="EMBL/GenBank/DDBJ databases">
        <title>Draft genome sequences of strains TRE 1, TRE 9, TRE H and TRI 7, isolated from tamarins, belonging to four potential novel Bifidobacterium species.</title>
        <authorList>
            <person name="Mattarelli P."/>
            <person name="Modesto M."/>
            <person name="Puglisi E."/>
            <person name="Morelli L."/>
            <person name="Spezio C."/>
            <person name="Bonetti A."/>
            <person name="Sandri C."/>
        </authorList>
    </citation>
    <scope>NUCLEOTIDE SEQUENCE [LARGE SCALE GENOMIC DNA]</scope>
    <source>
        <strain evidence="9">TRE1</strain>
    </source>
</reference>
<evidence type="ECO:0000259" key="7">
    <source>
        <dbReference type="Pfam" id="PF00248"/>
    </source>
</evidence>
<dbReference type="SUPFAM" id="SSF51430">
    <property type="entry name" value="NAD(P)-linked oxidoreductase"/>
    <property type="match status" value="1"/>
</dbReference>
<dbReference type="PIRSF" id="PIRSF000097">
    <property type="entry name" value="AKR"/>
    <property type="match status" value="1"/>
</dbReference>
<name>A0A2M9H7Z4_9BIFI</name>
<dbReference type="RefSeq" id="WP_100511016.1">
    <property type="nucleotide sequence ID" value="NZ_PEBI01000003.1"/>
</dbReference>
<gene>
    <name evidence="8" type="ORF">CS006_06550</name>
</gene>
<dbReference type="AlphaFoldDB" id="A0A2M9H7Z4"/>
<dbReference type="OrthoDB" id="9804790at2"/>
<dbReference type="InterPro" id="IPR023210">
    <property type="entry name" value="NADP_OxRdtase_dom"/>
</dbReference>
<feature type="binding site" evidence="5">
    <location>
        <position position="110"/>
    </location>
    <ligand>
        <name>substrate</name>
    </ligand>
</feature>
<dbReference type="EMBL" id="PEBI01000003">
    <property type="protein sequence ID" value="PJM72914.1"/>
    <property type="molecule type" value="Genomic_DNA"/>
</dbReference>
<proteinExistence type="inferred from homology"/>
<evidence type="ECO:0000313" key="9">
    <source>
        <dbReference type="Proteomes" id="UP000229095"/>
    </source>
</evidence>
<feature type="site" description="Lowers pKa of active site Tyr" evidence="6">
    <location>
        <position position="77"/>
    </location>
</feature>
<dbReference type="CDD" id="cd19133">
    <property type="entry name" value="AKR_AKR5F1"/>
    <property type="match status" value="1"/>
</dbReference>
<keyword evidence="3" id="KW-0560">Oxidoreductase</keyword>
<dbReference type="PANTHER" id="PTHR43827">
    <property type="entry name" value="2,5-DIKETO-D-GLUCONIC ACID REDUCTASE"/>
    <property type="match status" value="1"/>
</dbReference>
<dbReference type="InterPro" id="IPR018170">
    <property type="entry name" value="Aldo/ket_reductase_CS"/>
</dbReference>
<keyword evidence="2" id="KW-0521">NADP</keyword>
<dbReference type="Pfam" id="PF00248">
    <property type="entry name" value="Aldo_ket_red"/>
    <property type="match status" value="1"/>
</dbReference>
<dbReference type="InterPro" id="IPR020471">
    <property type="entry name" value="AKR"/>
</dbReference>
<evidence type="ECO:0000256" key="1">
    <source>
        <dbReference type="ARBA" id="ARBA00007905"/>
    </source>
</evidence>
<keyword evidence="9" id="KW-1185">Reference proteome</keyword>
<evidence type="ECO:0000256" key="6">
    <source>
        <dbReference type="PIRSR" id="PIRSR000097-3"/>
    </source>
</evidence>
<accession>A0A2M9H7Z4</accession>
<protein>
    <submittedName>
        <fullName evidence="8">2,5-diketo-D-gluconic acid reductase</fullName>
    </submittedName>
</protein>
<evidence type="ECO:0000256" key="2">
    <source>
        <dbReference type="ARBA" id="ARBA00022857"/>
    </source>
</evidence>
<evidence type="ECO:0000256" key="5">
    <source>
        <dbReference type="PIRSR" id="PIRSR000097-2"/>
    </source>
</evidence>
<feature type="domain" description="NADP-dependent oxidoreductase" evidence="7">
    <location>
        <begin position="18"/>
        <end position="261"/>
    </location>
</feature>
<dbReference type="InterPro" id="IPR036812">
    <property type="entry name" value="NAD(P)_OxRdtase_dom_sf"/>
</dbReference>
<evidence type="ECO:0000256" key="4">
    <source>
        <dbReference type="PIRSR" id="PIRSR000097-1"/>
    </source>
</evidence>
<comment type="similarity">
    <text evidence="1">Belongs to the aldo/keto reductase family.</text>
</comment>
<feature type="active site" description="Proton donor" evidence="4">
    <location>
        <position position="52"/>
    </location>
</feature>
<dbReference type="FunFam" id="3.20.20.100:FF:000015">
    <property type="entry name" value="Oxidoreductase, aldo/keto reductase family"/>
    <property type="match status" value="1"/>
</dbReference>
<dbReference type="PANTHER" id="PTHR43827:SF3">
    <property type="entry name" value="NADP-DEPENDENT OXIDOREDUCTASE DOMAIN-CONTAINING PROTEIN"/>
    <property type="match status" value="1"/>
</dbReference>
<evidence type="ECO:0000313" key="8">
    <source>
        <dbReference type="EMBL" id="PJM72914.1"/>
    </source>
</evidence>
<dbReference type="Proteomes" id="UP000229095">
    <property type="component" value="Unassembled WGS sequence"/>
</dbReference>
<dbReference type="Gene3D" id="3.20.20.100">
    <property type="entry name" value="NADP-dependent oxidoreductase domain"/>
    <property type="match status" value="1"/>
</dbReference>
<evidence type="ECO:0000256" key="3">
    <source>
        <dbReference type="ARBA" id="ARBA00023002"/>
    </source>
</evidence>
<organism evidence="8 9">
    <name type="scientific">Bifidobacterium primatium</name>
    <dbReference type="NCBI Taxonomy" id="2045438"/>
    <lineage>
        <taxon>Bacteria</taxon>
        <taxon>Bacillati</taxon>
        <taxon>Actinomycetota</taxon>
        <taxon>Actinomycetes</taxon>
        <taxon>Bifidobacteriales</taxon>
        <taxon>Bifidobacteriaceae</taxon>
        <taxon>Bifidobacterium</taxon>
    </lineage>
</organism>
<dbReference type="PRINTS" id="PR00069">
    <property type="entry name" value="ALDKETRDTASE"/>
</dbReference>